<keyword evidence="7" id="KW-1185">Reference proteome</keyword>
<evidence type="ECO:0000256" key="3">
    <source>
        <dbReference type="ARBA" id="ARBA00022679"/>
    </source>
</evidence>
<evidence type="ECO:0000259" key="5">
    <source>
        <dbReference type="Pfam" id="PF00535"/>
    </source>
</evidence>
<dbReference type="KEGG" id="dbc:MFMK1_002484"/>
<feature type="transmembrane region" description="Helical" evidence="4">
    <location>
        <begin position="6"/>
        <end position="34"/>
    </location>
</feature>
<dbReference type="GO" id="GO:0016757">
    <property type="term" value="F:glycosyltransferase activity"/>
    <property type="evidence" value="ECO:0007669"/>
    <property type="project" value="UniProtKB-KW"/>
</dbReference>
<keyword evidence="2" id="KW-0328">Glycosyltransferase</keyword>
<reference evidence="6 7" key="1">
    <citation type="submission" date="2023-04" db="EMBL/GenBank/DDBJ databases">
        <authorList>
            <person name="Hsu D."/>
        </authorList>
    </citation>
    <scope>NUCLEOTIDE SEQUENCE [LARGE SCALE GENOMIC DNA]</scope>
    <source>
        <strain evidence="6 7">MK1</strain>
    </source>
</reference>
<keyword evidence="4" id="KW-1133">Transmembrane helix</keyword>
<dbReference type="PANTHER" id="PTHR43630:SF1">
    <property type="entry name" value="POLY-BETA-1,6-N-ACETYL-D-GLUCOSAMINE SYNTHASE"/>
    <property type="match status" value="1"/>
</dbReference>
<dbReference type="SUPFAM" id="SSF53448">
    <property type="entry name" value="Nucleotide-diphospho-sugar transferases"/>
    <property type="match status" value="1"/>
</dbReference>
<accession>A0AAU0UNF9</accession>
<evidence type="ECO:0000313" key="6">
    <source>
        <dbReference type="EMBL" id="WRO22646.1"/>
    </source>
</evidence>
<dbReference type="InterPro" id="IPR029044">
    <property type="entry name" value="Nucleotide-diphossugar_trans"/>
</dbReference>
<dbReference type="AlphaFoldDB" id="A0AAU0UNF9"/>
<organism evidence="6 7">
    <name type="scientific">Metallumcola ferriviriculae</name>
    <dbReference type="NCBI Taxonomy" id="3039180"/>
    <lineage>
        <taxon>Bacteria</taxon>
        <taxon>Bacillati</taxon>
        <taxon>Bacillota</taxon>
        <taxon>Clostridia</taxon>
        <taxon>Neomoorellales</taxon>
        <taxon>Desulfitibacteraceae</taxon>
        <taxon>Metallumcola</taxon>
    </lineage>
</organism>
<dbReference type="InterPro" id="IPR001173">
    <property type="entry name" value="Glyco_trans_2-like"/>
</dbReference>
<dbReference type="CDD" id="cd06423">
    <property type="entry name" value="CESA_like"/>
    <property type="match status" value="1"/>
</dbReference>
<dbReference type="Proteomes" id="UP001329915">
    <property type="component" value="Chromosome"/>
</dbReference>
<proteinExistence type="inferred from homology"/>
<keyword evidence="4" id="KW-0472">Membrane</keyword>
<evidence type="ECO:0000256" key="4">
    <source>
        <dbReference type="SAM" id="Phobius"/>
    </source>
</evidence>
<keyword evidence="4" id="KW-0812">Transmembrane</keyword>
<protein>
    <submittedName>
        <fullName evidence="6">Glycosyltransferase, exosortase G system-associated</fullName>
    </submittedName>
</protein>
<feature type="transmembrane region" description="Helical" evidence="4">
    <location>
        <begin position="355"/>
        <end position="376"/>
    </location>
</feature>
<dbReference type="NCBIfam" id="TIGR03111">
    <property type="entry name" value="glyc2_xrt_Gpos1"/>
    <property type="match status" value="1"/>
</dbReference>
<gene>
    <name evidence="6" type="ORF">MFMK1_002484</name>
</gene>
<feature type="transmembrane region" description="Helical" evidence="4">
    <location>
        <begin position="388"/>
        <end position="413"/>
    </location>
</feature>
<evidence type="ECO:0000256" key="2">
    <source>
        <dbReference type="ARBA" id="ARBA00022676"/>
    </source>
</evidence>
<comment type="similarity">
    <text evidence="1">Belongs to the glycosyltransferase 2 family.</text>
</comment>
<evidence type="ECO:0000313" key="7">
    <source>
        <dbReference type="Proteomes" id="UP001329915"/>
    </source>
</evidence>
<keyword evidence="3" id="KW-0808">Transferase</keyword>
<evidence type="ECO:0000256" key="1">
    <source>
        <dbReference type="ARBA" id="ARBA00006739"/>
    </source>
</evidence>
<dbReference type="InterPro" id="IPR017542">
    <property type="entry name" value="XrtG-assoc_glycosyltfrase"/>
</dbReference>
<feature type="transmembrane region" description="Helical" evidence="4">
    <location>
        <begin position="320"/>
        <end position="343"/>
    </location>
</feature>
<dbReference type="EMBL" id="CP121694">
    <property type="protein sequence ID" value="WRO22646.1"/>
    <property type="molecule type" value="Genomic_DNA"/>
</dbReference>
<dbReference type="Gene3D" id="3.90.550.10">
    <property type="entry name" value="Spore Coat Polysaccharide Biosynthesis Protein SpsA, Chain A"/>
    <property type="match status" value="1"/>
</dbReference>
<dbReference type="Pfam" id="PF00535">
    <property type="entry name" value="Glycos_transf_2"/>
    <property type="match status" value="1"/>
</dbReference>
<name>A0AAU0UNF9_9FIRM</name>
<dbReference type="PANTHER" id="PTHR43630">
    <property type="entry name" value="POLY-BETA-1,6-N-ACETYL-D-GLUCOSAMINE SYNTHASE"/>
    <property type="match status" value="1"/>
</dbReference>
<dbReference type="RefSeq" id="WP_366922054.1">
    <property type="nucleotide sequence ID" value="NZ_CP121694.1"/>
</dbReference>
<sequence>MTKEFLWNFIIFWGIWLLIPMMLDGVIAAKHIIFSWRMLRKEQREDKDLSISYYPRVSIVVPVHNSEGTLHACLTSIFAQNYPRERIEVFLIDNGSSDDSFRVFNRFSNAHGGLCLRWVRIEEAGKAKALNSGVFLGNSEIIINLDSDAQIGPNVVLETVHAMFLNDQVAGATGAILIDHKQINKKSLGLRLLQHCELLEYLEAFFVGRKYQSHRNRLFTLAGAFSCFNRRSLLNTHLYDSNSISEDTKMTFELRMRNDQQKLIFMDKAKIYLEPISSWAKLYSQRVRWQRGELEVISSYTELYKGSVLKLIRSFASRMLFIDHTLMFPRIVWTVLTPLLVFVGYPLELILLANFFVYLMYLFIDANYLLVAYFYLDKEYRAYLREHCWVIIFMPVFRFIVFWFRVAAMIHAITEPAQWNAENPVAQTRRALRGLGKFVFRVLGRNKSSA</sequence>
<feature type="domain" description="Glycosyltransferase 2-like" evidence="5">
    <location>
        <begin position="58"/>
        <end position="230"/>
    </location>
</feature>